<evidence type="ECO:0000256" key="1">
    <source>
        <dbReference type="SAM" id="Phobius"/>
    </source>
</evidence>
<dbReference type="InterPro" id="IPR019251">
    <property type="entry name" value="DUF2231_TM"/>
</dbReference>
<evidence type="ECO:0000313" key="5">
    <source>
        <dbReference type="Proteomes" id="UP001163726"/>
    </source>
</evidence>
<dbReference type="InterPro" id="IPR011429">
    <property type="entry name" value="Cyt_c_Planctomycete-type"/>
</dbReference>
<keyword evidence="5" id="KW-1185">Reference proteome</keyword>
<keyword evidence="1" id="KW-0472">Membrane</keyword>
<keyword evidence="1" id="KW-0812">Transmembrane</keyword>
<keyword evidence="4" id="KW-0614">Plasmid</keyword>
<dbReference type="Gene3D" id="3.80.10.10">
    <property type="entry name" value="Ribonuclease Inhibitor"/>
    <property type="match status" value="1"/>
</dbReference>
<proteinExistence type="predicted"/>
<dbReference type="Pfam" id="PF09990">
    <property type="entry name" value="DUF2231"/>
    <property type="match status" value="1"/>
</dbReference>
<accession>A0ABY7ARK7</accession>
<dbReference type="EMBL" id="CP109966">
    <property type="protein sequence ID" value="WAJ71897.1"/>
    <property type="molecule type" value="Genomic_DNA"/>
</dbReference>
<dbReference type="RefSeq" id="WP_268076618.1">
    <property type="nucleotide sequence ID" value="NZ_CP109966.1"/>
</dbReference>
<gene>
    <name evidence="4" type="ORF">OLW01_14305</name>
</gene>
<feature type="domain" description="Cytochrome C Planctomycete-type" evidence="2">
    <location>
        <begin position="187"/>
        <end position="245"/>
    </location>
</feature>
<protein>
    <recommendedName>
        <fullName evidence="6">Cytochrome c</fullName>
    </recommendedName>
</protein>
<feature type="transmembrane region" description="Helical" evidence="1">
    <location>
        <begin position="83"/>
        <end position="104"/>
    </location>
</feature>
<feature type="transmembrane region" description="Helical" evidence="1">
    <location>
        <begin position="116"/>
        <end position="134"/>
    </location>
</feature>
<organism evidence="4 5">
    <name type="scientific">Catenovulum adriaticum</name>
    <dbReference type="NCBI Taxonomy" id="2984846"/>
    <lineage>
        <taxon>Bacteria</taxon>
        <taxon>Pseudomonadati</taxon>
        <taxon>Pseudomonadota</taxon>
        <taxon>Gammaproteobacteria</taxon>
        <taxon>Alteromonadales</taxon>
        <taxon>Alteromonadaceae</taxon>
        <taxon>Catenovulum</taxon>
    </lineage>
</organism>
<evidence type="ECO:0008006" key="6">
    <source>
        <dbReference type="Google" id="ProtNLM"/>
    </source>
</evidence>
<name>A0ABY7ARK7_9ALTE</name>
<sequence>MQEFIYFLGRFHVLALHVPFGVLFAAILFDCVSRYFNTDDSKVSFYRATTLLWGFGFISALAAIILGYFHSMEPGFGGQSVSLHMWSAIALACVVFVIFLRRLFSKPLSILKSEIAGFNFAVLVMLVLTGHYGGNITHGETYLTDYAPAPLKSVLGIKDIDQVTAELSIDQLETFNHVVQPMLQSKCASCHNNDKRKGQLSLASYEQIVKGGKNGSGVTANDLSKSEIYQRIILPPEHKLYMPKSGKKPFTEDEIKVFAWWVKQGAPQTEKVIDMNPTDDVLNLIKQITGVDSEQAPQLPTMSFDENKIAENGFYYRQVAQGNPLLKLSFSTFKHAFGPEQIALLSSIAPYVYSLELRKAEINDDILQQLPVMENLQVLNLAENPIQGTGLYHLQKFKSLKVLNLFATQITKDSSEVLANMKALKKVYIWQTPMYEAVGEYAVYAN</sequence>
<geneLocation type="plasmid" evidence="4 5">
    <name>pCadTS8_1</name>
</geneLocation>
<dbReference type="PANTHER" id="PTHR35889">
    <property type="entry name" value="CYCLOINULO-OLIGOSACCHARIDE FRUCTANOTRANSFERASE-RELATED"/>
    <property type="match status" value="1"/>
</dbReference>
<dbReference type="InterPro" id="IPR032675">
    <property type="entry name" value="LRR_dom_sf"/>
</dbReference>
<keyword evidence="1" id="KW-1133">Transmembrane helix</keyword>
<evidence type="ECO:0000259" key="2">
    <source>
        <dbReference type="Pfam" id="PF07635"/>
    </source>
</evidence>
<feature type="transmembrane region" description="Helical" evidence="1">
    <location>
        <begin position="6"/>
        <end position="29"/>
    </location>
</feature>
<dbReference type="PANTHER" id="PTHR35889:SF3">
    <property type="entry name" value="F-BOX DOMAIN-CONTAINING PROTEIN"/>
    <property type="match status" value="1"/>
</dbReference>
<feature type="domain" description="DUF2231" evidence="3">
    <location>
        <begin position="12"/>
        <end position="136"/>
    </location>
</feature>
<dbReference type="Pfam" id="PF07635">
    <property type="entry name" value="PSCyt1"/>
    <property type="match status" value="1"/>
</dbReference>
<dbReference type="SUPFAM" id="SSF52047">
    <property type="entry name" value="RNI-like"/>
    <property type="match status" value="1"/>
</dbReference>
<feature type="transmembrane region" description="Helical" evidence="1">
    <location>
        <begin position="50"/>
        <end position="71"/>
    </location>
</feature>
<reference evidence="4" key="1">
    <citation type="submission" date="2022-10" db="EMBL/GenBank/DDBJ databases">
        <title>Catenovulum adriacola sp. nov. isolated in the Harbour of Susak.</title>
        <authorList>
            <person name="Schoch T."/>
            <person name="Reich S.J."/>
            <person name="Stoeferle S."/>
            <person name="Flaiz M."/>
            <person name="Kazda M."/>
            <person name="Riedel C.U."/>
            <person name="Duerre P."/>
        </authorList>
    </citation>
    <scope>NUCLEOTIDE SEQUENCE</scope>
    <source>
        <strain evidence="4">TS8</strain>
        <plasmid evidence="4">pCadTS8_1</plasmid>
    </source>
</reference>
<evidence type="ECO:0000259" key="3">
    <source>
        <dbReference type="Pfam" id="PF09990"/>
    </source>
</evidence>
<dbReference type="Proteomes" id="UP001163726">
    <property type="component" value="Plasmid pCadTS8_1"/>
</dbReference>
<evidence type="ECO:0000313" key="4">
    <source>
        <dbReference type="EMBL" id="WAJ71897.1"/>
    </source>
</evidence>